<dbReference type="Proteomes" id="UP001501509">
    <property type="component" value="Unassembled WGS sequence"/>
</dbReference>
<sequence length="75" mass="7616">MPLLVFGPLIRGTSPEPGWGRPGQCRLGPAPAVGLGDVFATDVPELLAVLEELDGAALLRAGGADLDLEPSDPVA</sequence>
<protein>
    <submittedName>
        <fullName evidence="1">Uncharacterized protein</fullName>
    </submittedName>
</protein>
<comment type="caution">
    <text evidence="1">The sequence shown here is derived from an EMBL/GenBank/DDBJ whole genome shotgun (WGS) entry which is preliminary data.</text>
</comment>
<proteinExistence type="predicted"/>
<evidence type="ECO:0000313" key="2">
    <source>
        <dbReference type="Proteomes" id="UP001501509"/>
    </source>
</evidence>
<reference evidence="1 2" key="1">
    <citation type="journal article" date="2019" name="Int. J. Syst. Evol. Microbiol.">
        <title>The Global Catalogue of Microorganisms (GCM) 10K type strain sequencing project: providing services to taxonomists for standard genome sequencing and annotation.</title>
        <authorList>
            <consortium name="The Broad Institute Genomics Platform"/>
            <consortium name="The Broad Institute Genome Sequencing Center for Infectious Disease"/>
            <person name="Wu L."/>
            <person name="Ma J."/>
        </authorList>
    </citation>
    <scope>NUCLEOTIDE SEQUENCE [LARGE SCALE GENOMIC DNA]</scope>
    <source>
        <strain evidence="1 2">JCM 6833</strain>
    </source>
</reference>
<organism evidence="1 2">
    <name type="scientific">Actinomadura fulvescens</name>
    <dbReference type="NCBI Taxonomy" id="46160"/>
    <lineage>
        <taxon>Bacteria</taxon>
        <taxon>Bacillati</taxon>
        <taxon>Actinomycetota</taxon>
        <taxon>Actinomycetes</taxon>
        <taxon>Streptosporangiales</taxon>
        <taxon>Thermomonosporaceae</taxon>
        <taxon>Actinomadura</taxon>
    </lineage>
</organism>
<gene>
    <name evidence="1" type="ORF">GCM10010411_79240</name>
</gene>
<dbReference type="EMBL" id="BAAATD010000014">
    <property type="protein sequence ID" value="GAA2629717.1"/>
    <property type="molecule type" value="Genomic_DNA"/>
</dbReference>
<name>A0ABN3QLM3_9ACTN</name>
<accession>A0ABN3QLM3</accession>
<keyword evidence="2" id="KW-1185">Reference proteome</keyword>
<evidence type="ECO:0000313" key="1">
    <source>
        <dbReference type="EMBL" id="GAA2629717.1"/>
    </source>
</evidence>